<dbReference type="EMBL" id="NMUH01000129">
    <property type="protein sequence ID" value="MQL72444.1"/>
    <property type="molecule type" value="Genomic_DNA"/>
</dbReference>
<keyword evidence="3" id="KW-1185">Reference proteome</keyword>
<accession>A0A843TSN8</accession>
<proteinExistence type="predicted"/>
<evidence type="ECO:0000256" key="1">
    <source>
        <dbReference type="SAM" id="MobiDB-lite"/>
    </source>
</evidence>
<feature type="region of interest" description="Disordered" evidence="1">
    <location>
        <begin position="133"/>
        <end position="260"/>
    </location>
</feature>
<feature type="compositionally biased region" description="Polar residues" evidence="1">
    <location>
        <begin position="241"/>
        <end position="260"/>
    </location>
</feature>
<reference evidence="2" key="1">
    <citation type="submission" date="2017-07" db="EMBL/GenBank/DDBJ databases">
        <title>Taro Niue Genome Assembly and Annotation.</title>
        <authorList>
            <person name="Atibalentja N."/>
            <person name="Keating K."/>
            <person name="Fields C.J."/>
        </authorList>
    </citation>
    <scope>NUCLEOTIDE SEQUENCE</scope>
    <source>
        <strain evidence="2">Niue_2</strain>
        <tissue evidence="2">Leaf</tissue>
    </source>
</reference>
<evidence type="ECO:0000313" key="2">
    <source>
        <dbReference type="EMBL" id="MQL72444.1"/>
    </source>
</evidence>
<dbReference type="OrthoDB" id="1939617at2759"/>
<sequence>MENKESGTTRSVGICEKLFNALHLNTAFRPLRRIAYHSQEPVAVAAVKPASLPPIRRVISDGPAPPTSKSSGLEYSGGAVAARQVSEKKVPEPKVPKVESERVTIPPKIPSKVEPAAAAAAAAGVTAIPSKKVSYVESQPPLPPWLPTERVPSSSGKSPAPTLPSEKAAAKTDSTKASTPPPEKVASKTDSTKTPTPPPEKVASKTDSTKASVDSTAPAPEVGRTRTRRNLNDRVDEYINRTMNRLRTSSNAGDPSSSSK</sequence>
<evidence type="ECO:0000313" key="3">
    <source>
        <dbReference type="Proteomes" id="UP000652761"/>
    </source>
</evidence>
<organism evidence="2 3">
    <name type="scientific">Colocasia esculenta</name>
    <name type="common">Wild taro</name>
    <name type="synonym">Arum esculentum</name>
    <dbReference type="NCBI Taxonomy" id="4460"/>
    <lineage>
        <taxon>Eukaryota</taxon>
        <taxon>Viridiplantae</taxon>
        <taxon>Streptophyta</taxon>
        <taxon>Embryophyta</taxon>
        <taxon>Tracheophyta</taxon>
        <taxon>Spermatophyta</taxon>
        <taxon>Magnoliopsida</taxon>
        <taxon>Liliopsida</taxon>
        <taxon>Araceae</taxon>
        <taxon>Aroideae</taxon>
        <taxon>Colocasieae</taxon>
        <taxon>Colocasia</taxon>
    </lineage>
</organism>
<protein>
    <submittedName>
        <fullName evidence="2">Uncharacterized protein</fullName>
    </submittedName>
</protein>
<feature type="compositionally biased region" description="Basic and acidic residues" evidence="1">
    <location>
        <begin position="85"/>
        <end position="102"/>
    </location>
</feature>
<dbReference type="AlphaFoldDB" id="A0A843TSN8"/>
<comment type="caution">
    <text evidence="2">The sequence shown here is derived from an EMBL/GenBank/DDBJ whole genome shotgun (WGS) entry which is preliminary data.</text>
</comment>
<dbReference type="Proteomes" id="UP000652761">
    <property type="component" value="Unassembled WGS sequence"/>
</dbReference>
<gene>
    <name evidence="2" type="ORF">Taro_004749</name>
</gene>
<feature type="compositionally biased region" description="Basic and acidic residues" evidence="1">
    <location>
        <begin position="230"/>
        <end position="239"/>
    </location>
</feature>
<name>A0A843TSN8_COLES</name>
<feature type="region of interest" description="Disordered" evidence="1">
    <location>
        <begin position="57"/>
        <end position="103"/>
    </location>
</feature>